<feature type="binding site" evidence="12 13">
    <location>
        <position position="102"/>
    </location>
    <ligand>
        <name>ATP</name>
        <dbReference type="ChEBI" id="CHEBI:30616"/>
    </ligand>
</feature>
<gene>
    <name evidence="12" type="primary">ndk</name>
    <name evidence="16" type="ORF">TcarDRAFT_2203</name>
</gene>
<dbReference type="PROSITE" id="PS51374">
    <property type="entry name" value="NDPK_LIKE"/>
    <property type="match status" value="1"/>
</dbReference>
<dbReference type="GO" id="GO:0004550">
    <property type="term" value="F:nucleoside diphosphate kinase activity"/>
    <property type="evidence" value="ECO:0007669"/>
    <property type="project" value="UniProtKB-UniRule"/>
</dbReference>
<keyword evidence="12" id="KW-0597">Phosphoprotein</keyword>
<feature type="binding site" evidence="12 13">
    <location>
        <position position="91"/>
    </location>
    <ligand>
        <name>ATP</name>
        <dbReference type="ChEBI" id="CHEBI:30616"/>
    </ligand>
</feature>
<dbReference type="GO" id="GO:0046872">
    <property type="term" value="F:metal ion binding"/>
    <property type="evidence" value="ECO:0007669"/>
    <property type="project" value="UniProtKB-KW"/>
</dbReference>
<dbReference type="GO" id="GO:0005524">
    <property type="term" value="F:ATP binding"/>
    <property type="evidence" value="ECO:0007669"/>
    <property type="project" value="UniProtKB-UniRule"/>
</dbReference>
<dbReference type="RefSeq" id="WP_007288502.1">
    <property type="nucleotide sequence ID" value="NZ_AAWL01000002.1"/>
</dbReference>
<dbReference type="AlphaFoldDB" id="A1HNA5"/>
<comment type="subunit">
    <text evidence="12">Homotetramer.</text>
</comment>
<keyword evidence="12" id="KW-0963">Cytoplasm</keyword>
<comment type="catalytic activity">
    <reaction evidence="12">
        <text>a ribonucleoside 5'-diphosphate + ATP = a ribonucleoside 5'-triphosphate + ADP</text>
        <dbReference type="Rhea" id="RHEA:18113"/>
        <dbReference type="ChEBI" id="CHEBI:30616"/>
        <dbReference type="ChEBI" id="CHEBI:57930"/>
        <dbReference type="ChEBI" id="CHEBI:61557"/>
        <dbReference type="ChEBI" id="CHEBI:456216"/>
        <dbReference type="EC" id="2.7.4.6"/>
    </reaction>
</comment>
<comment type="catalytic activity">
    <reaction evidence="12">
        <text>a 2'-deoxyribonucleoside 5'-diphosphate + ATP = a 2'-deoxyribonucleoside 5'-triphosphate + ADP</text>
        <dbReference type="Rhea" id="RHEA:44640"/>
        <dbReference type="ChEBI" id="CHEBI:30616"/>
        <dbReference type="ChEBI" id="CHEBI:61560"/>
        <dbReference type="ChEBI" id="CHEBI:73316"/>
        <dbReference type="ChEBI" id="CHEBI:456216"/>
        <dbReference type="EC" id="2.7.4.6"/>
    </reaction>
</comment>
<keyword evidence="8 12" id="KW-0418">Kinase</keyword>
<comment type="function">
    <text evidence="12">Major role in the synthesis of nucleoside triphosphates other than ATP. The ATP gamma phosphate is transferred to the NDP beta phosphate via a ping-pong mechanism, using a phosphorylated active-site intermediate.</text>
</comment>
<evidence type="ECO:0000313" key="16">
    <source>
        <dbReference type="EMBL" id="EAX48731.1"/>
    </source>
</evidence>
<dbReference type="InterPro" id="IPR001564">
    <property type="entry name" value="Nucleoside_diP_kinase"/>
</dbReference>
<evidence type="ECO:0000256" key="3">
    <source>
        <dbReference type="ARBA" id="ARBA00012966"/>
    </source>
</evidence>
<comment type="caution">
    <text evidence="16">The sequence shown here is derived from an EMBL/GenBank/DDBJ whole genome shotgun (WGS) entry which is preliminary data.</text>
</comment>
<dbReference type="PANTHER" id="PTHR11349">
    <property type="entry name" value="NUCLEOSIDE DIPHOSPHATE KINASE"/>
    <property type="match status" value="1"/>
</dbReference>
<evidence type="ECO:0000256" key="12">
    <source>
        <dbReference type="HAMAP-Rule" id="MF_00451"/>
    </source>
</evidence>
<keyword evidence="10 12" id="KW-0460">Magnesium</keyword>
<accession>A1HNA5</accession>
<reference evidence="16 17" key="1">
    <citation type="submission" date="2007-01" db="EMBL/GenBank/DDBJ databases">
        <title>Annotation of the draft genome assembly of Thermosinus carboxydivorans Nor1.</title>
        <authorList>
            <consortium name="US DOE Joint Genome Institute (JGI-ORNL)"/>
            <person name="Larimer F."/>
            <person name="Land M."/>
            <person name="Hauser L."/>
        </authorList>
    </citation>
    <scope>NUCLEOTIDE SEQUENCE [LARGE SCALE GENOMIC DNA]</scope>
    <source>
        <strain evidence="16 17">Nor1</strain>
    </source>
</reference>
<protein>
    <recommendedName>
        <fullName evidence="4 12">Nucleoside diphosphate kinase</fullName>
        <shortName evidence="12">NDK</shortName>
        <shortName evidence="12">NDP kinase</shortName>
        <ecNumber evidence="3 12">2.7.4.6</ecNumber>
    </recommendedName>
    <alternativeName>
        <fullName evidence="12">Nucleoside-2-P kinase</fullName>
    </alternativeName>
</protein>
<keyword evidence="11 12" id="KW-0546">Nucleotide metabolism</keyword>
<evidence type="ECO:0000256" key="4">
    <source>
        <dbReference type="ARBA" id="ARBA00017632"/>
    </source>
</evidence>
<dbReference type="PRINTS" id="PR01243">
    <property type="entry name" value="NUCDPKINASE"/>
</dbReference>
<keyword evidence="6 12" id="KW-0479">Metal-binding</keyword>
<sequence length="138" mass="14978">MEKTLVLIKPDGVARGLCGEIISRFERRGLRILALKMMTLSREQAYNHYAEHQGKPFFDGLIDFITSGPLVAMVVGGENAIKVVRTMMGPTDPAGAAPGTIRGDFALSVDNNVIHGSDSASSAMREIDLFFAAHEIMK</sequence>
<evidence type="ECO:0000256" key="6">
    <source>
        <dbReference type="ARBA" id="ARBA00022723"/>
    </source>
</evidence>
<feature type="binding site" evidence="12 13">
    <location>
        <position position="57"/>
    </location>
    <ligand>
        <name>ATP</name>
        <dbReference type="ChEBI" id="CHEBI:30616"/>
    </ligand>
</feature>
<name>A1HNA5_9FIRM</name>
<dbReference type="SUPFAM" id="SSF54919">
    <property type="entry name" value="Nucleoside diphosphate kinase, NDK"/>
    <property type="match status" value="1"/>
</dbReference>
<feature type="active site" description="Pros-phosphohistidine intermediate" evidence="12 13">
    <location>
        <position position="115"/>
    </location>
</feature>
<evidence type="ECO:0000256" key="10">
    <source>
        <dbReference type="ARBA" id="ARBA00022842"/>
    </source>
</evidence>
<dbReference type="GO" id="GO:0005737">
    <property type="term" value="C:cytoplasm"/>
    <property type="evidence" value="ECO:0007669"/>
    <property type="project" value="UniProtKB-SubCell"/>
</dbReference>
<dbReference type="InterPro" id="IPR036850">
    <property type="entry name" value="NDK-like_dom_sf"/>
</dbReference>
<feature type="binding site" evidence="12 13">
    <location>
        <position position="9"/>
    </location>
    <ligand>
        <name>ATP</name>
        <dbReference type="ChEBI" id="CHEBI:30616"/>
    </ligand>
</feature>
<dbReference type="Proteomes" id="UP000005139">
    <property type="component" value="Unassembled WGS sequence"/>
</dbReference>
<evidence type="ECO:0000256" key="14">
    <source>
        <dbReference type="RuleBase" id="RU004011"/>
    </source>
</evidence>
<dbReference type="Pfam" id="PF00334">
    <property type="entry name" value="NDK"/>
    <property type="match status" value="1"/>
</dbReference>
<comment type="subcellular location">
    <subcellularLocation>
        <location evidence="12">Cytoplasm</location>
    </subcellularLocation>
</comment>
<keyword evidence="5 12" id="KW-0808">Transferase</keyword>
<reference evidence="16 17" key="2">
    <citation type="submission" date="2007-01" db="EMBL/GenBank/DDBJ databases">
        <title>Sequencing of the draft genome and assembly of Thermosinus carboxydivorans Nor1.</title>
        <authorList>
            <consortium name="US DOE Joint Genome Institute (JGI-PGF)"/>
            <person name="Copeland A."/>
            <person name="Lucas S."/>
            <person name="Lapidus A."/>
            <person name="Barry K."/>
            <person name="Glavina del Rio T."/>
            <person name="Dalin E."/>
            <person name="Tice H."/>
            <person name="Bruce D."/>
            <person name="Pitluck S."/>
            <person name="Richardson P."/>
        </authorList>
    </citation>
    <scope>NUCLEOTIDE SEQUENCE [LARGE SCALE GENOMIC DNA]</scope>
    <source>
        <strain evidence="16 17">Nor1</strain>
    </source>
</reference>
<evidence type="ECO:0000256" key="5">
    <source>
        <dbReference type="ARBA" id="ARBA00022679"/>
    </source>
</evidence>
<dbReference type="SMART" id="SM00562">
    <property type="entry name" value="NDK"/>
    <property type="match status" value="1"/>
</dbReference>
<dbReference type="Gene3D" id="3.30.70.141">
    <property type="entry name" value="Nucleoside diphosphate kinase-like domain"/>
    <property type="match status" value="1"/>
</dbReference>
<dbReference type="NCBIfam" id="NF001908">
    <property type="entry name" value="PRK00668.1"/>
    <property type="match status" value="1"/>
</dbReference>
<dbReference type="HAMAP" id="MF_00451">
    <property type="entry name" value="NDP_kinase"/>
    <property type="match status" value="1"/>
</dbReference>
<organism evidence="16 17">
    <name type="scientific">Thermosinus carboxydivorans Nor1</name>
    <dbReference type="NCBI Taxonomy" id="401526"/>
    <lineage>
        <taxon>Bacteria</taxon>
        <taxon>Bacillati</taxon>
        <taxon>Bacillota</taxon>
        <taxon>Negativicutes</taxon>
        <taxon>Selenomonadales</taxon>
        <taxon>Sporomusaceae</taxon>
        <taxon>Thermosinus</taxon>
    </lineage>
</organism>
<evidence type="ECO:0000256" key="8">
    <source>
        <dbReference type="ARBA" id="ARBA00022777"/>
    </source>
</evidence>
<evidence type="ECO:0000256" key="11">
    <source>
        <dbReference type="ARBA" id="ARBA00023080"/>
    </source>
</evidence>
<dbReference type="GO" id="GO:0006241">
    <property type="term" value="P:CTP biosynthetic process"/>
    <property type="evidence" value="ECO:0007669"/>
    <property type="project" value="UniProtKB-UniRule"/>
</dbReference>
<dbReference type="FunFam" id="3.30.70.141:FF:000003">
    <property type="entry name" value="Nucleoside diphosphate kinase"/>
    <property type="match status" value="1"/>
</dbReference>
<dbReference type="GO" id="GO:0006228">
    <property type="term" value="P:UTP biosynthetic process"/>
    <property type="evidence" value="ECO:0007669"/>
    <property type="project" value="UniProtKB-UniRule"/>
</dbReference>
<evidence type="ECO:0000256" key="2">
    <source>
        <dbReference type="ARBA" id="ARBA00008142"/>
    </source>
</evidence>
<dbReference type="InterPro" id="IPR034907">
    <property type="entry name" value="NDK-like_dom"/>
</dbReference>
<keyword evidence="9 12" id="KW-0067">ATP-binding</keyword>
<keyword evidence="7 12" id="KW-0547">Nucleotide-binding</keyword>
<evidence type="ECO:0000256" key="7">
    <source>
        <dbReference type="ARBA" id="ARBA00022741"/>
    </source>
</evidence>
<evidence type="ECO:0000259" key="15">
    <source>
        <dbReference type="SMART" id="SM00562"/>
    </source>
</evidence>
<evidence type="ECO:0000256" key="13">
    <source>
        <dbReference type="PROSITE-ProRule" id="PRU00706"/>
    </source>
</evidence>
<evidence type="ECO:0000256" key="9">
    <source>
        <dbReference type="ARBA" id="ARBA00022840"/>
    </source>
</evidence>
<feature type="domain" description="Nucleoside diphosphate kinase-like" evidence="15">
    <location>
        <begin position="1"/>
        <end position="138"/>
    </location>
</feature>
<comment type="similarity">
    <text evidence="2 12 13 14">Belongs to the NDK family.</text>
</comment>
<dbReference type="OrthoDB" id="9801161at2"/>
<feature type="binding site" evidence="12 13">
    <location>
        <position position="85"/>
    </location>
    <ligand>
        <name>ATP</name>
        <dbReference type="ChEBI" id="CHEBI:30616"/>
    </ligand>
</feature>
<dbReference type="EC" id="2.7.4.6" evidence="3 12"/>
<feature type="binding site" evidence="12 13">
    <location>
        <position position="112"/>
    </location>
    <ligand>
        <name>ATP</name>
        <dbReference type="ChEBI" id="CHEBI:30616"/>
    </ligand>
</feature>
<keyword evidence="17" id="KW-1185">Reference proteome</keyword>
<evidence type="ECO:0000256" key="1">
    <source>
        <dbReference type="ARBA" id="ARBA00001946"/>
    </source>
</evidence>
<proteinExistence type="inferred from homology"/>
<dbReference type="eggNOG" id="COG0105">
    <property type="taxonomic scope" value="Bacteria"/>
</dbReference>
<dbReference type="CDD" id="cd04413">
    <property type="entry name" value="NDPk_I"/>
    <property type="match status" value="1"/>
</dbReference>
<comment type="cofactor">
    <cofactor evidence="1 12">
        <name>Mg(2+)</name>
        <dbReference type="ChEBI" id="CHEBI:18420"/>
    </cofactor>
</comment>
<dbReference type="GO" id="GO:0006183">
    <property type="term" value="P:GTP biosynthetic process"/>
    <property type="evidence" value="ECO:0007669"/>
    <property type="project" value="UniProtKB-UniRule"/>
</dbReference>
<dbReference type="EMBL" id="AAWL01000002">
    <property type="protein sequence ID" value="EAX48731.1"/>
    <property type="molecule type" value="Genomic_DNA"/>
</dbReference>
<evidence type="ECO:0000313" key="17">
    <source>
        <dbReference type="Proteomes" id="UP000005139"/>
    </source>
</evidence>